<comment type="caution">
    <text evidence="7">The sequence shown here is derived from an EMBL/GenBank/DDBJ whole genome shotgun (WGS) entry which is preliminary data.</text>
</comment>
<dbReference type="InterPro" id="IPR036737">
    <property type="entry name" value="OmpA-like_sf"/>
</dbReference>
<dbReference type="OrthoDB" id="9815217at2"/>
<dbReference type="RefSeq" id="WP_147165749.1">
    <property type="nucleotide sequence ID" value="NZ_VOOR01000003.1"/>
</dbReference>
<protein>
    <submittedName>
        <fullName evidence="7">OmpA family protein</fullName>
    </submittedName>
</protein>
<dbReference type="PANTHER" id="PTHR30329:SF21">
    <property type="entry name" value="LIPOPROTEIN YIAD-RELATED"/>
    <property type="match status" value="1"/>
</dbReference>
<dbReference type="PROSITE" id="PS51123">
    <property type="entry name" value="OMPA_2"/>
    <property type="match status" value="1"/>
</dbReference>
<evidence type="ECO:0000259" key="6">
    <source>
        <dbReference type="PROSITE" id="PS51123"/>
    </source>
</evidence>
<keyword evidence="2 4" id="KW-0472">Membrane</keyword>
<evidence type="ECO:0000313" key="8">
    <source>
        <dbReference type="Proteomes" id="UP000321580"/>
    </source>
</evidence>
<dbReference type="SUPFAM" id="SSF103088">
    <property type="entry name" value="OmpA-like"/>
    <property type="match status" value="1"/>
</dbReference>
<sequence>MIKRYLLSFLLPAVALTSCVTKKEFQEMEDLKAYYEQEAQAVDSLQNEYNKLAEEKRQLEIEVRNTRLELEEYVVTNQSLYRSYQNAVEQINQLAQERNELDETTAYEKTNLQKQLSSQQNYLDQSQEKLEGLEYELYQKANRLTAMEYDYSGMQGSLRQKEARITELEQMLGEKGDNMANVRNSLNDLVDQFSNRGLSVEQRGGKLYLSLSADLLFPSGSTRIDQAGQEALRQLANALKNNPDIDILVEGHTDADGGALANWKLSTERAVAVTQILTQNGVQAERLTAAGRGEHVPVASNQTASGKAQNRRTEIVISPKLDEVYEFLSNE</sequence>
<comment type="subcellular location">
    <subcellularLocation>
        <location evidence="1">Cell outer membrane</location>
    </subcellularLocation>
</comment>
<accession>A0A5C6S366</accession>
<dbReference type="InterPro" id="IPR006664">
    <property type="entry name" value="OMP_bac"/>
</dbReference>
<organism evidence="7 8">
    <name type="scientific">Phaeodactylibacter luteus</name>
    <dbReference type="NCBI Taxonomy" id="1564516"/>
    <lineage>
        <taxon>Bacteria</taxon>
        <taxon>Pseudomonadati</taxon>
        <taxon>Bacteroidota</taxon>
        <taxon>Saprospiria</taxon>
        <taxon>Saprospirales</taxon>
        <taxon>Haliscomenobacteraceae</taxon>
        <taxon>Phaeodactylibacter</taxon>
    </lineage>
</organism>
<dbReference type="InterPro" id="IPR006665">
    <property type="entry name" value="OmpA-like"/>
</dbReference>
<feature type="domain" description="OmpA-like" evidence="6">
    <location>
        <begin position="204"/>
        <end position="321"/>
    </location>
</feature>
<dbReference type="EMBL" id="VOOR01000003">
    <property type="protein sequence ID" value="TXB68862.1"/>
    <property type="molecule type" value="Genomic_DNA"/>
</dbReference>
<dbReference type="Proteomes" id="UP000321580">
    <property type="component" value="Unassembled WGS sequence"/>
</dbReference>
<dbReference type="AlphaFoldDB" id="A0A5C6S366"/>
<dbReference type="PRINTS" id="PR01021">
    <property type="entry name" value="OMPADOMAIN"/>
</dbReference>
<keyword evidence="3" id="KW-0998">Cell outer membrane</keyword>
<keyword evidence="5" id="KW-0175">Coiled coil</keyword>
<feature type="coiled-coil region" evidence="5">
    <location>
        <begin position="28"/>
        <end position="178"/>
    </location>
</feature>
<evidence type="ECO:0000256" key="5">
    <source>
        <dbReference type="SAM" id="Coils"/>
    </source>
</evidence>
<name>A0A5C6S366_9BACT</name>
<dbReference type="PROSITE" id="PS51257">
    <property type="entry name" value="PROKAR_LIPOPROTEIN"/>
    <property type="match status" value="1"/>
</dbReference>
<dbReference type="CDD" id="cd07185">
    <property type="entry name" value="OmpA_C-like"/>
    <property type="match status" value="1"/>
</dbReference>
<reference evidence="7 8" key="1">
    <citation type="submission" date="2019-08" db="EMBL/GenBank/DDBJ databases">
        <title>Genome of Phaeodactylibacter luteus.</title>
        <authorList>
            <person name="Bowman J.P."/>
        </authorList>
    </citation>
    <scope>NUCLEOTIDE SEQUENCE [LARGE SCALE GENOMIC DNA]</scope>
    <source>
        <strain evidence="7 8">KCTC 42180</strain>
    </source>
</reference>
<evidence type="ECO:0000313" key="7">
    <source>
        <dbReference type="EMBL" id="TXB68862.1"/>
    </source>
</evidence>
<keyword evidence="8" id="KW-1185">Reference proteome</keyword>
<proteinExistence type="predicted"/>
<evidence type="ECO:0000256" key="4">
    <source>
        <dbReference type="PROSITE-ProRule" id="PRU00473"/>
    </source>
</evidence>
<dbReference type="PANTHER" id="PTHR30329">
    <property type="entry name" value="STATOR ELEMENT OF FLAGELLAR MOTOR COMPLEX"/>
    <property type="match status" value="1"/>
</dbReference>
<evidence type="ECO:0000256" key="2">
    <source>
        <dbReference type="ARBA" id="ARBA00023136"/>
    </source>
</evidence>
<evidence type="ECO:0000256" key="1">
    <source>
        <dbReference type="ARBA" id="ARBA00004442"/>
    </source>
</evidence>
<dbReference type="Gene3D" id="3.30.1330.60">
    <property type="entry name" value="OmpA-like domain"/>
    <property type="match status" value="1"/>
</dbReference>
<dbReference type="Pfam" id="PF00691">
    <property type="entry name" value="OmpA"/>
    <property type="match status" value="1"/>
</dbReference>
<gene>
    <name evidence="7" type="ORF">FRY97_02005</name>
</gene>
<dbReference type="GO" id="GO:0009279">
    <property type="term" value="C:cell outer membrane"/>
    <property type="evidence" value="ECO:0007669"/>
    <property type="project" value="UniProtKB-SubCell"/>
</dbReference>
<evidence type="ECO:0000256" key="3">
    <source>
        <dbReference type="ARBA" id="ARBA00023237"/>
    </source>
</evidence>
<dbReference type="InterPro" id="IPR050330">
    <property type="entry name" value="Bact_OuterMem_StrucFunc"/>
</dbReference>